<proteinExistence type="predicted"/>
<evidence type="ECO:0000313" key="2">
    <source>
        <dbReference type="EMBL" id="KON83932.1"/>
    </source>
</evidence>
<dbReference type="EMBL" id="LGUE01000005">
    <property type="protein sequence ID" value="KON83932.1"/>
    <property type="molecule type" value="Genomic_DNA"/>
</dbReference>
<keyword evidence="1" id="KW-0812">Transmembrane</keyword>
<protein>
    <submittedName>
        <fullName evidence="2">Membrane protein</fullName>
    </submittedName>
</protein>
<organism evidence="2 3">
    <name type="scientific">Rossellomorea marisflavi</name>
    <dbReference type="NCBI Taxonomy" id="189381"/>
    <lineage>
        <taxon>Bacteria</taxon>
        <taxon>Bacillati</taxon>
        <taxon>Bacillota</taxon>
        <taxon>Bacilli</taxon>
        <taxon>Bacillales</taxon>
        <taxon>Bacillaceae</taxon>
        <taxon>Rossellomorea</taxon>
    </lineage>
</organism>
<sequence>MEPVLDGGGEMPIHVILISMLLFLVLFFGIGFLLNMLLRMTWIMTIIYPIIVIFIVDEVRFIDYFRNAGEAFPELGRRISHLASADLLILGSGLIGAVLSGVVMRILRSKGYRMF</sequence>
<keyword evidence="3" id="KW-1185">Reference proteome</keyword>
<dbReference type="Proteomes" id="UP000037405">
    <property type="component" value="Unassembled WGS sequence"/>
</dbReference>
<reference evidence="3" key="1">
    <citation type="submission" date="2015-07" db="EMBL/GenBank/DDBJ databases">
        <title>Fjat-14235 jcm11544.</title>
        <authorList>
            <person name="Liu B."/>
            <person name="Wang J."/>
            <person name="Zhu Y."/>
            <person name="Liu G."/>
            <person name="Chen Q."/>
            <person name="Chen Z."/>
            <person name="Lan J."/>
            <person name="Che J."/>
            <person name="Ge C."/>
            <person name="Shi H."/>
            <person name="Pan Z."/>
            <person name="Liu X."/>
        </authorList>
    </citation>
    <scope>NUCLEOTIDE SEQUENCE [LARGE SCALE GENOMIC DNA]</scope>
    <source>
        <strain evidence="3">JCM 11544</strain>
    </source>
</reference>
<dbReference type="Pfam" id="PF14068">
    <property type="entry name" value="YuiB"/>
    <property type="match status" value="1"/>
</dbReference>
<dbReference type="PATRIC" id="fig|189381.12.peg.4496"/>
<comment type="caution">
    <text evidence="2">The sequence shown here is derived from an EMBL/GenBank/DDBJ whole genome shotgun (WGS) entry which is preliminary data.</text>
</comment>
<accession>A0A0M0G2W2</accession>
<gene>
    <name evidence="2" type="ORF">AF331_17440</name>
</gene>
<evidence type="ECO:0000313" key="3">
    <source>
        <dbReference type="Proteomes" id="UP000037405"/>
    </source>
</evidence>
<keyword evidence="1" id="KW-1133">Transmembrane helix</keyword>
<dbReference type="AlphaFoldDB" id="A0A0M0G2W2"/>
<dbReference type="InterPro" id="IPR025917">
    <property type="entry name" value="YuiB"/>
</dbReference>
<feature type="transmembrane region" description="Helical" evidence="1">
    <location>
        <begin position="12"/>
        <end position="34"/>
    </location>
</feature>
<name>A0A0M0G2W2_9BACI</name>
<keyword evidence="1" id="KW-0472">Membrane</keyword>
<feature type="transmembrane region" description="Helical" evidence="1">
    <location>
        <begin position="41"/>
        <end position="62"/>
    </location>
</feature>
<dbReference type="STRING" id="189381.GCA_900166615_02356"/>
<evidence type="ECO:0000256" key="1">
    <source>
        <dbReference type="SAM" id="Phobius"/>
    </source>
</evidence>
<feature type="transmembrane region" description="Helical" evidence="1">
    <location>
        <begin position="82"/>
        <end position="107"/>
    </location>
</feature>